<keyword evidence="3" id="KW-1185">Reference proteome</keyword>
<sequence>MSTQSRSSSDNRQEYRNDQEPLGASNLSILSSSSRRPSPRVHRLHNAKERKIVAAKIEARRLTKEIERLREIYVEENMRELLEHAAEIDEMERRHFFGIGQREYELGQTRATDLQSRRDTHADHMNMLQREIEANQKGRSELEKQYHRVVEQQVTKHSFDDAIHSLEALFRDQQIAVINQIRAKLRETLLSKSRAAATISSPVEVNVQS</sequence>
<organism evidence="2 3">
    <name type="scientific">Marasmius crinis-equi</name>
    <dbReference type="NCBI Taxonomy" id="585013"/>
    <lineage>
        <taxon>Eukaryota</taxon>
        <taxon>Fungi</taxon>
        <taxon>Dikarya</taxon>
        <taxon>Basidiomycota</taxon>
        <taxon>Agaricomycotina</taxon>
        <taxon>Agaricomycetes</taxon>
        <taxon>Agaricomycetidae</taxon>
        <taxon>Agaricales</taxon>
        <taxon>Marasmiineae</taxon>
        <taxon>Marasmiaceae</taxon>
        <taxon>Marasmius</taxon>
    </lineage>
</organism>
<protein>
    <submittedName>
        <fullName evidence="2">Uncharacterized protein</fullName>
    </submittedName>
</protein>
<feature type="region of interest" description="Disordered" evidence="1">
    <location>
        <begin position="1"/>
        <end position="46"/>
    </location>
</feature>
<accession>A0ABR3F1G4</accession>
<evidence type="ECO:0000313" key="3">
    <source>
        <dbReference type="Proteomes" id="UP001465976"/>
    </source>
</evidence>
<dbReference type="Proteomes" id="UP001465976">
    <property type="component" value="Unassembled WGS sequence"/>
</dbReference>
<comment type="caution">
    <text evidence="2">The sequence shown here is derived from an EMBL/GenBank/DDBJ whole genome shotgun (WGS) entry which is preliminary data.</text>
</comment>
<feature type="compositionally biased region" description="Basic and acidic residues" evidence="1">
    <location>
        <begin position="9"/>
        <end position="19"/>
    </location>
</feature>
<name>A0ABR3F1G4_9AGAR</name>
<evidence type="ECO:0000313" key="2">
    <source>
        <dbReference type="EMBL" id="KAL0568884.1"/>
    </source>
</evidence>
<evidence type="ECO:0000256" key="1">
    <source>
        <dbReference type="SAM" id="MobiDB-lite"/>
    </source>
</evidence>
<dbReference type="EMBL" id="JBAHYK010001238">
    <property type="protein sequence ID" value="KAL0568884.1"/>
    <property type="molecule type" value="Genomic_DNA"/>
</dbReference>
<reference evidence="2 3" key="1">
    <citation type="submission" date="2024-02" db="EMBL/GenBank/DDBJ databases">
        <title>A draft genome for the cacao thread blight pathogen Marasmius crinis-equi.</title>
        <authorList>
            <person name="Cohen S.P."/>
            <person name="Baruah I.K."/>
            <person name="Amoako-Attah I."/>
            <person name="Bukari Y."/>
            <person name="Meinhardt L.W."/>
            <person name="Bailey B.A."/>
        </authorList>
    </citation>
    <scope>NUCLEOTIDE SEQUENCE [LARGE SCALE GENOMIC DNA]</scope>
    <source>
        <strain evidence="2 3">GH-76</strain>
    </source>
</reference>
<proteinExistence type="predicted"/>
<gene>
    <name evidence="2" type="ORF">V5O48_013086</name>
</gene>